<feature type="compositionally biased region" description="Basic residues" evidence="1">
    <location>
        <begin position="78"/>
        <end position="87"/>
    </location>
</feature>
<keyword evidence="3" id="KW-1185">Reference proteome</keyword>
<evidence type="ECO:0000313" key="2">
    <source>
        <dbReference type="EnsemblPlants" id="Zm00001eb385450_P003"/>
    </source>
</evidence>
<feature type="compositionally biased region" description="Basic and acidic residues" evidence="1">
    <location>
        <begin position="334"/>
        <end position="354"/>
    </location>
</feature>
<feature type="compositionally biased region" description="Basic residues" evidence="1">
    <location>
        <begin position="485"/>
        <end position="504"/>
    </location>
</feature>
<reference evidence="3" key="1">
    <citation type="journal article" date="2009" name="Science">
        <title>The B73 maize genome: complexity, diversity, and dynamics.</title>
        <authorList>
            <person name="Schnable P.S."/>
            <person name="Ware D."/>
            <person name="Fulton R.S."/>
            <person name="Stein J.C."/>
            <person name="Wei F."/>
            <person name="Pasternak S."/>
            <person name="Liang C."/>
            <person name="Zhang J."/>
            <person name="Fulton L."/>
            <person name="Graves T.A."/>
            <person name="Minx P."/>
            <person name="Reily A.D."/>
            <person name="Courtney L."/>
            <person name="Kruchowski S.S."/>
            <person name="Tomlinson C."/>
            <person name="Strong C."/>
            <person name="Delehaunty K."/>
            <person name="Fronick C."/>
            <person name="Courtney B."/>
            <person name="Rock S.M."/>
            <person name="Belter E."/>
            <person name="Du F."/>
            <person name="Kim K."/>
            <person name="Abbott R.M."/>
            <person name="Cotton M."/>
            <person name="Levy A."/>
            <person name="Marchetto P."/>
            <person name="Ochoa K."/>
            <person name="Jackson S.M."/>
            <person name="Gillam B."/>
            <person name="Chen W."/>
            <person name="Yan L."/>
            <person name="Higginbotham J."/>
            <person name="Cardenas M."/>
            <person name="Waligorski J."/>
            <person name="Applebaum E."/>
            <person name="Phelps L."/>
            <person name="Falcone J."/>
            <person name="Kanchi K."/>
            <person name="Thane T."/>
            <person name="Scimone A."/>
            <person name="Thane N."/>
            <person name="Henke J."/>
            <person name="Wang T."/>
            <person name="Ruppert J."/>
            <person name="Shah N."/>
            <person name="Rotter K."/>
            <person name="Hodges J."/>
            <person name="Ingenthron E."/>
            <person name="Cordes M."/>
            <person name="Kohlberg S."/>
            <person name="Sgro J."/>
            <person name="Delgado B."/>
            <person name="Mead K."/>
            <person name="Chinwalla A."/>
            <person name="Leonard S."/>
            <person name="Crouse K."/>
            <person name="Collura K."/>
            <person name="Kudrna D."/>
            <person name="Currie J."/>
            <person name="He R."/>
            <person name="Angelova A."/>
            <person name="Rajasekar S."/>
            <person name="Mueller T."/>
            <person name="Lomeli R."/>
            <person name="Scara G."/>
            <person name="Ko A."/>
            <person name="Delaney K."/>
            <person name="Wissotski M."/>
            <person name="Lopez G."/>
            <person name="Campos D."/>
            <person name="Braidotti M."/>
            <person name="Ashley E."/>
            <person name="Golser W."/>
            <person name="Kim H."/>
            <person name="Lee S."/>
            <person name="Lin J."/>
            <person name="Dujmic Z."/>
            <person name="Kim W."/>
            <person name="Talag J."/>
            <person name="Zuccolo A."/>
            <person name="Fan C."/>
            <person name="Sebastian A."/>
            <person name="Kramer M."/>
            <person name="Spiegel L."/>
            <person name="Nascimento L."/>
            <person name="Zutavern T."/>
            <person name="Miller B."/>
            <person name="Ambroise C."/>
            <person name="Muller S."/>
            <person name="Spooner W."/>
            <person name="Narechania A."/>
            <person name="Ren L."/>
            <person name="Wei S."/>
            <person name="Kumari S."/>
            <person name="Faga B."/>
            <person name="Levy M.J."/>
            <person name="McMahan L."/>
            <person name="Van Buren P."/>
            <person name="Vaughn M.W."/>
            <person name="Ying K."/>
            <person name="Yeh C.-T."/>
            <person name="Emrich S.J."/>
            <person name="Jia Y."/>
            <person name="Kalyanaraman A."/>
            <person name="Hsia A.-P."/>
            <person name="Barbazuk W.B."/>
            <person name="Baucom R.S."/>
            <person name="Brutnell T.P."/>
            <person name="Carpita N.C."/>
            <person name="Chaparro C."/>
            <person name="Chia J.-M."/>
            <person name="Deragon J.-M."/>
            <person name="Estill J.C."/>
            <person name="Fu Y."/>
            <person name="Jeddeloh J.A."/>
            <person name="Han Y."/>
            <person name="Lee H."/>
            <person name="Li P."/>
            <person name="Lisch D.R."/>
            <person name="Liu S."/>
            <person name="Liu Z."/>
            <person name="Nagel D.H."/>
            <person name="McCann M.C."/>
            <person name="SanMiguel P."/>
            <person name="Myers A.M."/>
            <person name="Nettleton D."/>
            <person name="Nguyen J."/>
            <person name="Penning B.W."/>
            <person name="Ponnala L."/>
            <person name="Schneider K.L."/>
            <person name="Schwartz D.C."/>
            <person name="Sharma A."/>
            <person name="Soderlund C."/>
            <person name="Springer N.M."/>
            <person name="Sun Q."/>
            <person name="Wang H."/>
            <person name="Waterman M."/>
            <person name="Westerman R."/>
            <person name="Wolfgruber T.K."/>
            <person name="Yang L."/>
            <person name="Yu Y."/>
            <person name="Zhang L."/>
            <person name="Zhou S."/>
            <person name="Zhu Q."/>
            <person name="Bennetzen J.L."/>
            <person name="Dawe R.K."/>
            <person name="Jiang J."/>
            <person name="Jiang N."/>
            <person name="Presting G.G."/>
            <person name="Wessler S.R."/>
            <person name="Aluru S."/>
            <person name="Martienssen R.A."/>
            <person name="Clifton S.W."/>
            <person name="McCombie W.R."/>
            <person name="Wing R.A."/>
            <person name="Wilson R.K."/>
        </authorList>
    </citation>
    <scope>NUCLEOTIDE SEQUENCE [LARGE SCALE GENOMIC DNA]</scope>
    <source>
        <strain evidence="3">cv. B73</strain>
    </source>
</reference>
<feature type="compositionally biased region" description="Low complexity" evidence="1">
    <location>
        <begin position="372"/>
        <end position="389"/>
    </location>
</feature>
<dbReference type="EnsemblPlants" id="Zm00001eb385450_T003">
    <property type="protein sequence ID" value="Zm00001eb385450_P003"/>
    <property type="gene ID" value="Zm00001eb385450"/>
</dbReference>
<dbReference type="AlphaFoldDB" id="A0A804R6I8"/>
<feature type="compositionally biased region" description="Basic residues" evidence="1">
    <location>
        <begin position="302"/>
        <end position="317"/>
    </location>
</feature>
<feature type="compositionally biased region" description="Basic residues" evidence="1">
    <location>
        <begin position="455"/>
        <end position="471"/>
    </location>
</feature>
<gene>
    <name evidence="2" type="primary">LOC100284378</name>
</gene>
<feature type="region of interest" description="Disordered" evidence="1">
    <location>
        <begin position="372"/>
        <end position="401"/>
    </location>
</feature>
<protein>
    <submittedName>
        <fullName evidence="2">Uncharacterized protein</fullName>
    </submittedName>
</protein>
<reference evidence="2" key="2">
    <citation type="submission" date="2019-07" db="EMBL/GenBank/DDBJ databases">
        <authorList>
            <person name="Seetharam A."/>
            <person name="Woodhouse M."/>
            <person name="Cannon E."/>
        </authorList>
    </citation>
    <scope>NUCLEOTIDE SEQUENCE [LARGE SCALE GENOMIC DNA]</scope>
    <source>
        <strain evidence="2">cv. B73</strain>
    </source>
</reference>
<sequence>LSLTLSRVGHAVAQVVNSNGISCSASLVFLCPCAFQSTYGEGEQQLAAGHHHGGRRAGCGAVGGVRGLEEPAGDQVPARRHGRRLLRPRGGGAGEPGVPGERQQPGDLPDGVHALLAVAVGHGGHQLHGHGLPARAPRRLPLRRLLHHLHHLHRQRLHRAHGAGDPDGPGADAVADAAAVRQAGGSVRARVGRQEGDAVRGAVPHGAGRGRDQGLPPLPRRGAVRRACGAGAQGPLHLLQLLRLLPLLRRPRRRHLRRMGRGQQGLAVGVRHLHHRHPALHPALRRRLQPLPEQGAHGEPAHHHRQGPHRRRARAPRLRAELQQRRRHRPRAQPHGEHRHERVLQARGHGGDHGLRRRDRGVVARRAVPRTRVPQPRGAVPAAAARPPGVHGPGGGGRQDRAHGAAHLLVHHHAQLLPGAAVHLLGRASGHHGHARGQPHRAAGVAPRLPCHVHHHPRARLRSRHRPVRAPRHGDRDGHHTPPAYRHRAGAVHRRDGRGRRRRGQAQERGVPQRDAGLHQAAAHHLLLDRVPVPVPGFRGPVHAGGAARVLLQRGAAADEIPGDVAVVGVAGAGILPQLGAGVHRQQRDRARRPPAVAAGCQPEPLPPREVLLGHVRAQHHQLPLLPVLGRQVQVQKRGGHQRLMPSSYGQSALPLIPVVLSNAGCN</sequence>
<name>A0A804R6I8_MAIZE</name>
<feature type="region of interest" description="Disordered" evidence="1">
    <location>
        <begin position="293"/>
        <end position="356"/>
    </location>
</feature>
<evidence type="ECO:0000313" key="3">
    <source>
        <dbReference type="Proteomes" id="UP000007305"/>
    </source>
</evidence>
<proteinExistence type="predicted"/>
<feature type="region of interest" description="Disordered" evidence="1">
    <location>
        <begin position="455"/>
        <end position="515"/>
    </location>
</feature>
<feature type="region of interest" description="Disordered" evidence="1">
    <location>
        <begin position="68"/>
        <end position="108"/>
    </location>
</feature>
<feature type="region of interest" description="Disordered" evidence="1">
    <location>
        <begin position="197"/>
        <end position="217"/>
    </location>
</feature>
<dbReference type="Proteomes" id="UP000007305">
    <property type="component" value="Chromosome 9"/>
</dbReference>
<dbReference type="Gramene" id="Zm00001eb385450_T003">
    <property type="protein sequence ID" value="Zm00001eb385450_P003"/>
    <property type="gene ID" value="Zm00001eb385450"/>
</dbReference>
<evidence type="ECO:0000256" key="1">
    <source>
        <dbReference type="SAM" id="MobiDB-lite"/>
    </source>
</evidence>
<accession>A0A804R6I8</accession>
<organism evidence="2 3">
    <name type="scientific">Zea mays</name>
    <name type="common">Maize</name>
    <dbReference type="NCBI Taxonomy" id="4577"/>
    <lineage>
        <taxon>Eukaryota</taxon>
        <taxon>Viridiplantae</taxon>
        <taxon>Streptophyta</taxon>
        <taxon>Embryophyta</taxon>
        <taxon>Tracheophyta</taxon>
        <taxon>Spermatophyta</taxon>
        <taxon>Magnoliopsida</taxon>
        <taxon>Liliopsida</taxon>
        <taxon>Poales</taxon>
        <taxon>Poaceae</taxon>
        <taxon>PACMAD clade</taxon>
        <taxon>Panicoideae</taxon>
        <taxon>Andropogonodae</taxon>
        <taxon>Andropogoneae</taxon>
        <taxon>Tripsacinae</taxon>
        <taxon>Zea</taxon>
    </lineage>
</organism>
<dbReference type="InParanoid" id="A0A804R6I8"/>
<reference evidence="2" key="3">
    <citation type="submission" date="2021-05" db="UniProtKB">
        <authorList>
            <consortium name="EnsemblPlants"/>
        </authorList>
    </citation>
    <scope>IDENTIFICATION</scope>
    <source>
        <strain evidence="2">cv. B73</strain>
    </source>
</reference>